<dbReference type="InterPro" id="IPR036291">
    <property type="entry name" value="NAD(P)-bd_dom_sf"/>
</dbReference>
<evidence type="ECO:0000259" key="2">
    <source>
        <dbReference type="Pfam" id="PF10728"/>
    </source>
</evidence>
<accession>B5Y865</accession>
<dbReference type="SUPFAM" id="SSF51735">
    <property type="entry name" value="NAD(P)-binding Rossmann-fold domains"/>
    <property type="match status" value="1"/>
</dbReference>
<proteinExistence type="predicted"/>
<protein>
    <submittedName>
        <fullName evidence="3">Uncharacterized protein</fullName>
    </submittedName>
</protein>
<dbReference type="InterPro" id="IPR008927">
    <property type="entry name" value="6-PGluconate_DH-like_C_sf"/>
</dbReference>
<dbReference type="AlphaFoldDB" id="B5Y865"/>
<organism evidence="3 4">
    <name type="scientific">Coprothermobacter proteolyticus (strain ATCC 35245 / DSM 5265 / OCM 4 / BT)</name>
    <dbReference type="NCBI Taxonomy" id="309798"/>
    <lineage>
        <taxon>Bacteria</taxon>
        <taxon>Pseudomonadati</taxon>
        <taxon>Coprothermobacterota</taxon>
        <taxon>Coprothermobacteria</taxon>
        <taxon>Coprothermobacterales</taxon>
        <taxon>Coprothermobacteraceae</taxon>
        <taxon>Coprothermobacter</taxon>
    </lineage>
</organism>
<evidence type="ECO:0000313" key="4">
    <source>
        <dbReference type="Proteomes" id="UP000001732"/>
    </source>
</evidence>
<dbReference type="OrthoDB" id="9810755at2"/>
<dbReference type="Gene3D" id="1.10.1040.20">
    <property type="entry name" value="ProC-like, C-terminal domain"/>
    <property type="match status" value="1"/>
</dbReference>
<gene>
    <name evidence="3" type="ordered locus">COPRO5265_0607</name>
</gene>
<dbReference type="RefSeq" id="WP_012543805.1">
    <property type="nucleotide sequence ID" value="NC_011295.1"/>
</dbReference>
<keyword evidence="4" id="KW-1185">Reference proteome</keyword>
<dbReference type="PANTHER" id="PTHR40459">
    <property type="entry name" value="CONSERVED HYPOTHETICAL ALANINE AND LEUCINE RICH PROTEIN"/>
    <property type="match status" value="1"/>
</dbReference>
<reference evidence="4" key="1">
    <citation type="submission" date="2008-08" db="EMBL/GenBank/DDBJ databases">
        <title>The complete genome sequence of Coprothermobacter proteolyticus strain ATCC 5245 / DSM 5265 / BT.</title>
        <authorList>
            <person name="Dodson R.J."/>
            <person name="Durkin A.S."/>
            <person name="Wu M."/>
            <person name="Eisen J."/>
            <person name="Sutton G."/>
        </authorList>
    </citation>
    <scope>NUCLEOTIDE SEQUENCE [LARGE SCALE GENOMIC DNA]</scope>
    <source>
        <strain evidence="4">ATCC 35245 / DSM 5265 / OCM 4 / BT</strain>
    </source>
</reference>
<dbReference type="Proteomes" id="UP000001732">
    <property type="component" value="Chromosome"/>
</dbReference>
<dbReference type="InterPro" id="IPR028939">
    <property type="entry name" value="P5C_Rdtase_cat_N"/>
</dbReference>
<dbReference type="EMBL" id="CP001145">
    <property type="protein sequence ID" value="ACI17153.1"/>
    <property type="molecule type" value="Genomic_DNA"/>
</dbReference>
<dbReference type="Pfam" id="PF10728">
    <property type="entry name" value="DUF2520"/>
    <property type="match status" value="1"/>
</dbReference>
<dbReference type="Pfam" id="PF03807">
    <property type="entry name" value="F420_oxidored"/>
    <property type="match status" value="1"/>
</dbReference>
<dbReference type="PANTHER" id="PTHR40459:SF1">
    <property type="entry name" value="CONSERVED HYPOTHETICAL ALANINE AND LEUCINE RICH PROTEIN"/>
    <property type="match status" value="1"/>
</dbReference>
<sequence>MDIVLIGAGRVAGAFAPFLMKMGSLRVWNRTFENASILAKKVGAVAISDPTQVKGDFAFVAVSDKALKNVAEQFSQSFTVALHTSGFHPSSVIEPMANYVGSLHPWLPIPEQDHNLLVNALATFEGNREAEQIAAELASIVPLRLHRIDSQKKTTYHTAAVLLSNYVDVLMIKGGELLREAGVTPAYDDDDAPSNEHSSGELDAEKLFVKEIVETTLRNYLKLGKDSLTGPAVRKDMEVIDAEASTLSEKWSLVYRLLAEIIMEGGI</sequence>
<dbReference type="SUPFAM" id="SSF48179">
    <property type="entry name" value="6-phosphogluconate dehydrogenase C-terminal domain-like"/>
    <property type="match status" value="1"/>
</dbReference>
<feature type="domain" description="DUF2520" evidence="2">
    <location>
        <begin position="122"/>
        <end position="260"/>
    </location>
</feature>
<evidence type="ECO:0000313" key="3">
    <source>
        <dbReference type="EMBL" id="ACI17153.1"/>
    </source>
</evidence>
<reference evidence="3 4" key="2">
    <citation type="journal article" date="2014" name="Genome Announc.">
        <title>Complete Genome Sequence of Coprothermobacter proteolyticus DSM 5265.</title>
        <authorList>
            <person name="Alexiev A."/>
            <person name="Coil D.A."/>
            <person name="Badger J.H."/>
            <person name="Enticknap J."/>
            <person name="Ward N."/>
            <person name="Robb F.T."/>
            <person name="Eisen J.A."/>
        </authorList>
    </citation>
    <scope>NUCLEOTIDE SEQUENCE [LARGE SCALE GENOMIC DNA]</scope>
    <source>
        <strain evidence="4">ATCC 35245 / DSM 5265 / OCM 4 / BT</strain>
    </source>
</reference>
<dbReference type="Gene3D" id="3.40.50.720">
    <property type="entry name" value="NAD(P)-binding Rossmann-like Domain"/>
    <property type="match status" value="1"/>
</dbReference>
<dbReference type="STRING" id="309798.COPRO5265_0607"/>
<evidence type="ECO:0000259" key="1">
    <source>
        <dbReference type="Pfam" id="PF03807"/>
    </source>
</evidence>
<dbReference type="InterPro" id="IPR018931">
    <property type="entry name" value="DUF2520"/>
</dbReference>
<feature type="domain" description="Pyrroline-5-carboxylate reductase catalytic N-terminal" evidence="1">
    <location>
        <begin position="3"/>
        <end position="76"/>
    </location>
</feature>
<name>B5Y865_COPPD</name>
<dbReference type="KEGG" id="cpo:COPRO5265_0607"/>
<dbReference type="HOGENOM" id="CLU_1040955_0_0_9"/>
<dbReference type="InterPro" id="IPR037108">
    <property type="entry name" value="TM1727-like_C_sf"/>
</dbReference>
<dbReference type="eggNOG" id="COG5495">
    <property type="taxonomic scope" value="Bacteria"/>
</dbReference>